<gene>
    <name evidence="1" type="ORF">B5F11_09695</name>
</gene>
<protein>
    <submittedName>
        <fullName evidence="1">Uncharacterized protein</fullName>
    </submittedName>
</protein>
<accession>A0A1Y4MZM6</accession>
<evidence type="ECO:0000313" key="2">
    <source>
        <dbReference type="Proteomes" id="UP000196386"/>
    </source>
</evidence>
<comment type="caution">
    <text evidence="1">The sequence shown here is derived from an EMBL/GenBank/DDBJ whole genome shotgun (WGS) entry which is preliminary data.</text>
</comment>
<proteinExistence type="predicted"/>
<dbReference type="Proteomes" id="UP000196386">
    <property type="component" value="Unassembled WGS sequence"/>
</dbReference>
<dbReference type="EMBL" id="NFKP01000010">
    <property type="protein sequence ID" value="OUP69350.1"/>
    <property type="molecule type" value="Genomic_DNA"/>
</dbReference>
<reference evidence="2" key="1">
    <citation type="submission" date="2017-04" db="EMBL/GenBank/DDBJ databases">
        <title>Function of individual gut microbiota members based on whole genome sequencing of pure cultures obtained from chicken caecum.</title>
        <authorList>
            <person name="Medvecky M."/>
            <person name="Cejkova D."/>
            <person name="Polansky O."/>
            <person name="Karasova D."/>
            <person name="Kubasova T."/>
            <person name="Cizek A."/>
            <person name="Rychlik I."/>
        </authorList>
    </citation>
    <scope>NUCLEOTIDE SEQUENCE [LARGE SCALE GENOMIC DNA]</scope>
    <source>
        <strain evidence="2">An175</strain>
    </source>
</reference>
<name>A0A1Y4MZM6_9FIRM</name>
<organism evidence="1 2">
    <name type="scientific">Anaerotruncus colihominis</name>
    <dbReference type="NCBI Taxonomy" id="169435"/>
    <lineage>
        <taxon>Bacteria</taxon>
        <taxon>Bacillati</taxon>
        <taxon>Bacillota</taxon>
        <taxon>Clostridia</taxon>
        <taxon>Eubacteriales</taxon>
        <taxon>Oscillospiraceae</taxon>
        <taxon>Anaerotruncus</taxon>
    </lineage>
</organism>
<sequence>MEESIERLLLRMNALGIASSTLLFEPPPYWHQYVDAVQAGELFGVEYFRFQKAERLAKQILEDSYIQEPSELGYKEQRYAYALSDAPLPEWFIPEKVLQYLEEIITAYGLLWFAVVEYAESQYYEQKGA</sequence>
<evidence type="ECO:0000313" key="1">
    <source>
        <dbReference type="EMBL" id="OUP69350.1"/>
    </source>
</evidence>
<dbReference type="AlphaFoldDB" id="A0A1Y4MZM6"/>
<dbReference type="RefSeq" id="WP_087301233.1">
    <property type="nucleotide sequence ID" value="NZ_NFKQ01000010.1"/>
</dbReference>